<evidence type="ECO:0000259" key="1">
    <source>
        <dbReference type="Pfam" id="PF13360"/>
    </source>
</evidence>
<dbReference type="InterPro" id="IPR015943">
    <property type="entry name" value="WD40/YVTN_repeat-like_dom_sf"/>
</dbReference>
<dbReference type="Pfam" id="PF13360">
    <property type="entry name" value="PQQ_2"/>
    <property type="match status" value="1"/>
</dbReference>
<dbReference type="AlphaFoldDB" id="A0A2W5NFX2"/>
<feature type="domain" description="Pyrrolo-quinoline quinone repeat" evidence="1">
    <location>
        <begin position="120"/>
        <end position="356"/>
    </location>
</feature>
<dbReference type="PANTHER" id="PTHR34512">
    <property type="entry name" value="CELL SURFACE PROTEIN"/>
    <property type="match status" value="1"/>
</dbReference>
<sequence>MRRFLPNPPVSLALAAAVLVAGCSGEDILPGDRIPIRQVEAPLAETDPSAVRPVPLPAPVVNAEWSHRNGSAAGRLVNPAFSTTPQLRWSAPIGEGDARRRRIMTAPIVARGLVFTIDAGGMVTAVSQTGQPVWSQSVVPPRQQADNGPGGGFAYADGVLYVTTGFGQAMALDPATGNRIWTQNFEGPIRAAPTVSGGQVFIVVRDDTGYALDARTGETHWFVRGVGGTGLLGGASPATNGTLVVFPFASGEVLGVVARNGLQVWGTAVTGGRRELARNFIVDVSGGPVIDGETVFASNQSGRTIALDTDTGERLWTASEGSYGASWPVGGSVFIVSDEGALLRLDAATGQVIWRTTLPEYYNEKKRIEAIPHYGPILAGGRLWVASADETLRSFDPTSGRQLSAVDLPGGAGAPPAIAGGVMYIVNRDGQLLAFQ</sequence>
<evidence type="ECO:0000313" key="3">
    <source>
        <dbReference type="Proteomes" id="UP000249185"/>
    </source>
</evidence>
<dbReference type="InterPro" id="IPR002372">
    <property type="entry name" value="PQQ_rpt_dom"/>
</dbReference>
<gene>
    <name evidence="2" type="ORF">DI556_04105</name>
</gene>
<evidence type="ECO:0000313" key="2">
    <source>
        <dbReference type="EMBL" id="PZQ51358.1"/>
    </source>
</evidence>
<dbReference type="SUPFAM" id="SSF50998">
    <property type="entry name" value="Quinoprotein alcohol dehydrogenase-like"/>
    <property type="match status" value="1"/>
</dbReference>
<reference evidence="2 3" key="1">
    <citation type="submission" date="2017-08" db="EMBL/GenBank/DDBJ databases">
        <title>Infants hospitalized years apart are colonized by the same room-sourced microbial strains.</title>
        <authorList>
            <person name="Brooks B."/>
            <person name="Olm M.R."/>
            <person name="Firek B.A."/>
            <person name="Baker R."/>
            <person name="Thomas B.C."/>
            <person name="Morowitz M.J."/>
            <person name="Banfield J.F."/>
        </authorList>
    </citation>
    <scope>NUCLEOTIDE SEQUENCE [LARGE SCALE GENOMIC DNA]</scope>
    <source>
        <strain evidence="2">S2_005_002_R2_34</strain>
    </source>
</reference>
<protein>
    <submittedName>
        <fullName evidence="2">Quinoprotein</fullName>
    </submittedName>
</protein>
<organism evidence="2 3">
    <name type="scientific">Rhodovulum sulfidophilum</name>
    <name type="common">Rhodobacter sulfidophilus</name>
    <dbReference type="NCBI Taxonomy" id="35806"/>
    <lineage>
        <taxon>Bacteria</taxon>
        <taxon>Pseudomonadati</taxon>
        <taxon>Pseudomonadota</taxon>
        <taxon>Alphaproteobacteria</taxon>
        <taxon>Rhodobacterales</taxon>
        <taxon>Paracoccaceae</taxon>
        <taxon>Rhodovulum</taxon>
    </lineage>
</organism>
<dbReference type="InterPro" id="IPR011047">
    <property type="entry name" value="Quinoprotein_ADH-like_sf"/>
</dbReference>
<dbReference type="PANTHER" id="PTHR34512:SF30">
    <property type="entry name" value="OUTER MEMBRANE PROTEIN ASSEMBLY FACTOR BAMB"/>
    <property type="match status" value="1"/>
</dbReference>
<accession>A0A2W5NFX2</accession>
<proteinExistence type="predicted"/>
<dbReference type="PROSITE" id="PS51257">
    <property type="entry name" value="PROKAR_LIPOPROTEIN"/>
    <property type="match status" value="1"/>
</dbReference>
<dbReference type="SMART" id="SM00564">
    <property type="entry name" value="PQQ"/>
    <property type="match status" value="6"/>
</dbReference>
<dbReference type="Proteomes" id="UP000249185">
    <property type="component" value="Unassembled WGS sequence"/>
</dbReference>
<dbReference type="InterPro" id="IPR018391">
    <property type="entry name" value="PQQ_b-propeller_rpt"/>
</dbReference>
<dbReference type="EMBL" id="QFPW01000002">
    <property type="protein sequence ID" value="PZQ51358.1"/>
    <property type="molecule type" value="Genomic_DNA"/>
</dbReference>
<dbReference type="Gene3D" id="2.130.10.10">
    <property type="entry name" value="YVTN repeat-like/Quinoprotein amine dehydrogenase"/>
    <property type="match status" value="1"/>
</dbReference>
<comment type="caution">
    <text evidence="2">The sequence shown here is derived from an EMBL/GenBank/DDBJ whole genome shotgun (WGS) entry which is preliminary data.</text>
</comment>
<name>A0A2W5NFX2_RHOSU</name>